<evidence type="ECO:0000313" key="1">
    <source>
        <dbReference type="EMBL" id="ABZ70291.1"/>
    </source>
</evidence>
<organism evidence="1">
    <name type="scientific">Caulobacter sp. (strain K31)</name>
    <dbReference type="NCBI Taxonomy" id="366602"/>
    <lineage>
        <taxon>Bacteria</taxon>
        <taxon>Pseudomonadati</taxon>
        <taxon>Pseudomonadota</taxon>
        <taxon>Alphaproteobacteria</taxon>
        <taxon>Caulobacterales</taxon>
        <taxon>Caulobacteraceae</taxon>
        <taxon>Caulobacter</taxon>
    </lineage>
</organism>
<sequence length="303" mass="35376">MRGSLGVWIEPLPDSKTEGPILDLHINVWRDLPGELSAIDFGLSLSKIGDLQRFFLYIPAYISMAEIEDLSEVLKVGHTLSAVFNDSVEITSHHEGSFEIKRSNNASLRIFHLNRGEHYSVEYVAISGDEQGTVICFSESLCMNLRRLGNAEAYLRFRVRLHGANRRIFSSHDMPADGWLLSRFYKTELNEFRLNERRSFPDVVAKWSSDNNFRLQRVLYFLIRDFRYELLVQHVQFKRTRRLEPLIWKDYLNNSSTPHRSNKDIAERMVIYQWREDARKSSDDSGKISTKWIEDFSAFAAFK</sequence>
<dbReference type="EMBL" id="CP000927">
    <property type="protein sequence ID" value="ABZ70291.1"/>
    <property type="molecule type" value="Genomic_DNA"/>
</dbReference>
<dbReference type="AlphaFoldDB" id="B0SXW8"/>
<name>B0SXW8_CAUSK</name>
<gene>
    <name evidence="1" type="ordered locus">Caul_1161</name>
</gene>
<protein>
    <submittedName>
        <fullName evidence="1">Uncharacterized protein</fullName>
    </submittedName>
</protein>
<accession>B0SXW8</accession>
<dbReference type="KEGG" id="cak:Caul_1161"/>
<dbReference type="STRING" id="366602.Caul_1161"/>
<dbReference type="eggNOG" id="ENOG5032WHE">
    <property type="taxonomic scope" value="Bacteria"/>
</dbReference>
<reference evidence="1" key="1">
    <citation type="submission" date="2008-01" db="EMBL/GenBank/DDBJ databases">
        <title>Complete sequence of chromosome of Caulobacter sp. K31.</title>
        <authorList>
            <consortium name="US DOE Joint Genome Institute"/>
            <person name="Copeland A."/>
            <person name="Lucas S."/>
            <person name="Lapidus A."/>
            <person name="Barry K."/>
            <person name="Glavina del Rio T."/>
            <person name="Dalin E."/>
            <person name="Tice H."/>
            <person name="Pitluck S."/>
            <person name="Bruce D."/>
            <person name="Goodwin L."/>
            <person name="Thompson L.S."/>
            <person name="Brettin T."/>
            <person name="Detter J.C."/>
            <person name="Han C."/>
            <person name="Schmutz J."/>
            <person name="Larimer F."/>
            <person name="Land M."/>
            <person name="Hauser L."/>
            <person name="Kyrpides N."/>
            <person name="Kim E."/>
            <person name="Stephens C."/>
            <person name="Richardson P."/>
        </authorList>
    </citation>
    <scope>NUCLEOTIDE SEQUENCE [LARGE SCALE GENOMIC DNA]</scope>
    <source>
        <strain evidence="1">K31</strain>
    </source>
</reference>
<proteinExistence type="predicted"/>
<dbReference type="HOGENOM" id="CLU_917316_0_0_5"/>